<evidence type="ECO:0000256" key="1">
    <source>
        <dbReference type="SAM" id="MobiDB-lite"/>
    </source>
</evidence>
<keyword evidence="3" id="KW-1185">Reference proteome</keyword>
<protein>
    <submittedName>
        <fullName evidence="2">Uncharacterized protein</fullName>
    </submittedName>
</protein>
<evidence type="ECO:0000313" key="2">
    <source>
        <dbReference type="EMBL" id="CAL1705512.1"/>
    </source>
</evidence>
<feature type="compositionally biased region" description="Polar residues" evidence="1">
    <location>
        <begin position="380"/>
        <end position="391"/>
    </location>
</feature>
<dbReference type="Proteomes" id="UP001497453">
    <property type="component" value="Chromosome 3"/>
</dbReference>
<name>A0ABP1DCC3_9APHY</name>
<dbReference type="EMBL" id="OZ037946">
    <property type="protein sequence ID" value="CAL1705512.1"/>
    <property type="molecule type" value="Genomic_DNA"/>
</dbReference>
<feature type="region of interest" description="Disordered" evidence="1">
    <location>
        <begin position="744"/>
        <end position="872"/>
    </location>
</feature>
<gene>
    <name evidence="2" type="ORF">GFSPODELE1_LOCUS5462</name>
</gene>
<accession>A0ABP1DCC3</accession>
<sequence length="1046" mass="111753">MLVLPLILTGVLAFWGAFCDTLTVALVTHTLGQTIVCTISQVPIVSFVLDTHFQSLFGPNSLSPTPFAAVCPATVSGLCSLRHSLLIHALSENEPDAQLYAPRPTMIVPLLSSLPATRTHTAALPSPTPKPEPKPDPLAMLFSEFPFLDREIHPILPAGPGVASARDLVVGATWLFMLIHVYSNNRRPIRLFARRHARVASSEVEVEDVGVAQACLSPMSSQPITPQVEYQLTAETGTTDMSEDMSTCATPAATATDDQVSTCGGQAPLAGTVYSPTTTHSTTVTSDLGENTFPSISESCDEAQMVQVIAHGPSGADERDGIVDKAAVFHSAQTSIVEDIDLKDTTAVPPTDLKLVETEELTRTPDDLANGPHGGKTEDSSLTAEMQQEAQTVHIVAHESSSVDEEASTEADNVVTLDSAPMSNGDEDAVTRLSADFEHADTEQPASGDSSQGKEKHSRRGGQVESAKKYFSILPDCFSDVRKTHHFTGCTAPWTQEEIAAGIATPLFVQEPRRKNKHWKANQDLLHTALDNTIDDDKPERSLYASIHACPKVHSENAKADTSDSTWKASSSSSSYQQQHVAATFDKQASSSTSGRGLSASIHAPSAPHDEHLVSMAPLVGNYSENAEKRGPTPYTAPLSTAAPHISPVTALQKIADDWDRLPDRGLNTSIHAPSVPREETASLVVSSSHQVPTTGSHDIGTVDYEESDEAFLYTPSSDTKPEFAKATEHDSDDEVFLYTGVDAQGTLSSGPANSDDAEQEEDLLEDEACKMVETSVTGASQDNESQSAGSLADDTPSQGVEPTEDHEPSPSAIKDNKRAESVTATDYITDQLDSEPSIPVGSTPLTETDHPVKVEPIGNDDANPEAEPYMDNNWELPLEEPLDFATTAVPTMDLFDAVAQVELQPRNDHLVDESDEDITTSHAGDSTSGGSSKRRRRGCRGKVKSKGKGKARTEASPETTASVSGLSESIHAPRTADSGLSPTTSQGTRRGDGPNTMIRNASPSWSRSSVSPQPIAGPSRQVERRVFINRSSKNALLAHIGANRT</sequence>
<feature type="compositionally biased region" description="Low complexity" evidence="1">
    <location>
        <begin position="589"/>
        <end position="601"/>
    </location>
</feature>
<feature type="compositionally biased region" description="Acidic residues" evidence="1">
    <location>
        <begin position="756"/>
        <end position="767"/>
    </location>
</feature>
<feature type="compositionally biased region" description="Polar residues" evidence="1">
    <location>
        <begin position="979"/>
        <end position="989"/>
    </location>
</feature>
<feature type="region of interest" description="Disordered" evidence="1">
    <location>
        <begin position="351"/>
        <end position="427"/>
    </location>
</feature>
<feature type="compositionally biased region" description="Basic residues" evidence="1">
    <location>
        <begin position="933"/>
        <end position="951"/>
    </location>
</feature>
<feature type="compositionally biased region" description="Basic and acidic residues" evidence="1">
    <location>
        <begin position="804"/>
        <end position="821"/>
    </location>
</feature>
<feature type="region of interest" description="Disordered" evidence="1">
    <location>
        <begin position="439"/>
        <end position="464"/>
    </location>
</feature>
<organism evidence="2 3">
    <name type="scientific">Somion occarium</name>
    <dbReference type="NCBI Taxonomy" id="3059160"/>
    <lineage>
        <taxon>Eukaryota</taxon>
        <taxon>Fungi</taxon>
        <taxon>Dikarya</taxon>
        <taxon>Basidiomycota</taxon>
        <taxon>Agaricomycotina</taxon>
        <taxon>Agaricomycetes</taxon>
        <taxon>Polyporales</taxon>
        <taxon>Cerrenaceae</taxon>
        <taxon>Somion</taxon>
    </lineage>
</organism>
<feature type="compositionally biased region" description="Basic and acidic residues" evidence="1">
    <location>
        <begin position="354"/>
        <end position="366"/>
    </location>
</feature>
<feature type="region of interest" description="Disordered" evidence="1">
    <location>
        <begin position="913"/>
        <end position="1024"/>
    </location>
</feature>
<proteinExistence type="predicted"/>
<feature type="compositionally biased region" description="Polar residues" evidence="1">
    <location>
        <begin position="775"/>
        <end position="801"/>
    </location>
</feature>
<reference evidence="3" key="1">
    <citation type="submission" date="2024-04" db="EMBL/GenBank/DDBJ databases">
        <authorList>
            <person name="Shaw F."/>
            <person name="Minotto A."/>
        </authorList>
    </citation>
    <scope>NUCLEOTIDE SEQUENCE [LARGE SCALE GENOMIC DNA]</scope>
</reference>
<feature type="compositionally biased region" description="Polar residues" evidence="1">
    <location>
        <begin position="957"/>
        <end position="968"/>
    </location>
</feature>
<feature type="compositionally biased region" description="Low complexity" evidence="1">
    <location>
        <begin position="1003"/>
        <end position="1015"/>
    </location>
</feature>
<feature type="region of interest" description="Disordered" evidence="1">
    <location>
        <begin position="578"/>
        <end position="610"/>
    </location>
</feature>
<evidence type="ECO:0000313" key="3">
    <source>
        <dbReference type="Proteomes" id="UP001497453"/>
    </source>
</evidence>